<name>A0ABW4YJ68_9BACL</name>
<evidence type="ECO:0000313" key="2">
    <source>
        <dbReference type="EMBL" id="MFD2115544.1"/>
    </source>
</evidence>
<accession>A0ABW4YJ68</accession>
<feature type="domain" description="Knr4/Smi1-like" evidence="1">
    <location>
        <begin position="30"/>
        <end position="160"/>
    </location>
</feature>
<dbReference type="PANTHER" id="PTHR47432">
    <property type="entry name" value="CELL WALL ASSEMBLY REGULATOR SMI1"/>
    <property type="match status" value="1"/>
</dbReference>
<evidence type="ECO:0000313" key="3">
    <source>
        <dbReference type="Proteomes" id="UP001597362"/>
    </source>
</evidence>
<sequence length="188" mass="21997">MSTLESSTWKEILTIIRDISEPIYESIQQPATKIQLDELEEALQVALPISFKQYLTTFNGQSTHIPFMGYNYFLSCEQILQQTQFWRSAFTEEDRATWVKEDRIKPVLWAHNWIPITEFEAHSSIVLDLCPGRNGTVGQIFQYYPGMTYEHVTAVSFEQFSAGILQRLKQKQYTLEDEVISFDDYYII</sequence>
<keyword evidence="3" id="KW-1185">Reference proteome</keyword>
<proteinExistence type="predicted"/>
<dbReference type="PANTHER" id="PTHR47432:SF1">
    <property type="entry name" value="CELL WALL ASSEMBLY REGULATOR SMI1"/>
    <property type="match status" value="1"/>
</dbReference>
<dbReference type="Pfam" id="PF09346">
    <property type="entry name" value="SMI1_KNR4"/>
    <property type="match status" value="1"/>
</dbReference>
<dbReference type="Gene3D" id="3.40.1580.10">
    <property type="entry name" value="SMI1/KNR4-like"/>
    <property type="match status" value="1"/>
</dbReference>
<organism evidence="2 3">
    <name type="scientific">Paenibacillus yanchengensis</name>
    <dbReference type="NCBI Taxonomy" id="2035833"/>
    <lineage>
        <taxon>Bacteria</taxon>
        <taxon>Bacillati</taxon>
        <taxon>Bacillota</taxon>
        <taxon>Bacilli</taxon>
        <taxon>Bacillales</taxon>
        <taxon>Paenibacillaceae</taxon>
        <taxon>Paenibacillus</taxon>
    </lineage>
</organism>
<dbReference type="EMBL" id="JBHUHO010000020">
    <property type="protein sequence ID" value="MFD2115544.1"/>
    <property type="molecule type" value="Genomic_DNA"/>
</dbReference>
<dbReference type="InterPro" id="IPR037883">
    <property type="entry name" value="Knr4/Smi1-like_sf"/>
</dbReference>
<gene>
    <name evidence="2" type="ORF">ACFSJH_07345</name>
</gene>
<comment type="caution">
    <text evidence="2">The sequence shown here is derived from an EMBL/GenBank/DDBJ whole genome shotgun (WGS) entry which is preliminary data.</text>
</comment>
<protein>
    <submittedName>
        <fullName evidence="2">SMI1/KNR4 family protein</fullName>
    </submittedName>
</protein>
<dbReference type="Proteomes" id="UP001597362">
    <property type="component" value="Unassembled WGS sequence"/>
</dbReference>
<dbReference type="SUPFAM" id="SSF160631">
    <property type="entry name" value="SMI1/KNR4-like"/>
    <property type="match status" value="1"/>
</dbReference>
<dbReference type="InterPro" id="IPR051873">
    <property type="entry name" value="KNR4/SMI1_regulator"/>
</dbReference>
<dbReference type="RefSeq" id="WP_377770968.1">
    <property type="nucleotide sequence ID" value="NZ_JBHUHO010000020.1"/>
</dbReference>
<reference evidence="3" key="1">
    <citation type="journal article" date="2019" name="Int. J. Syst. Evol. Microbiol.">
        <title>The Global Catalogue of Microorganisms (GCM) 10K type strain sequencing project: providing services to taxonomists for standard genome sequencing and annotation.</title>
        <authorList>
            <consortium name="The Broad Institute Genomics Platform"/>
            <consortium name="The Broad Institute Genome Sequencing Center for Infectious Disease"/>
            <person name="Wu L."/>
            <person name="Ma J."/>
        </authorList>
    </citation>
    <scope>NUCLEOTIDE SEQUENCE [LARGE SCALE GENOMIC DNA]</scope>
    <source>
        <strain evidence="3">GH52</strain>
    </source>
</reference>
<dbReference type="InterPro" id="IPR018958">
    <property type="entry name" value="Knr4/Smi1-like_dom"/>
</dbReference>
<evidence type="ECO:0000259" key="1">
    <source>
        <dbReference type="Pfam" id="PF09346"/>
    </source>
</evidence>